<reference evidence="4 6" key="1">
    <citation type="submission" date="2017-03" db="EMBL/GenBank/DDBJ databases">
        <title>Phylogenomics and comparative genomics of Lactobacillus salivarius, a mammalian gut commensal.</title>
        <authorList>
            <person name="Harris H.M."/>
        </authorList>
    </citation>
    <scope>NUCLEOTIDE SEQUENCE [LARGE SCALE GENOMIC DNA]</scope>
    <source>
        <strain evidence="4 6">LMG 14477</strain>
    </source>
</reference>
<dbReference type="CDD" id="cd00093">
    <property type="entry name" value="HTH_XRE"/>
    <property type="match status" value="1"/>
</dbReference>
<evidence type="ECO:0000313" key="3">
    <source>
        <dbReference type="EMBL" id="ARU19653.1"/>
    </source>
</evidence>
<evidence type="ECO:0000313" key="6">
    <source>
        <dbReference type="Proteomes" id="UP000192638"/>
    </source>
</evidence>
<dbReference type="EMBL" id="CP123971">
    <property type="protein sequence ID" value="WII29150.1"/>
    <property type="molecule type" value="Genomic_DNA"/>
</dbReference>
<keyword evidence="1" id="KW-0238">DNA-binding</keyword>
<evidence type="ECO:0000313" key="4">
    <source>
        <dbReference type="EMBL" id="OQQ81628.1"/>
    </source>
</evidence>
<proteinExistence type="predicted"/>
<dbReference type="EMBL" id="NBEB01000109">
    <property type="protein sequence ID" value="OQQ81628.1"/>
    <property type="molecule type" value="Genomic_DNA"/>
</dbReference>
<dbReference type="PANTHER" id="PTHR46558">
    <property type="entry name" value="TRACRIPTIONAL REGULATORY PROTEIN-RELATED-RELATED"/>
    <property type="match status" value="1"/>
</dbReference>
<dbReference type="SMART" id="SM00530">
    <property type="entry name" value="HTH_XRE"/>
    <property type="match status" value="1"/>
</dbReference>
<dbReference type="PANTHER" id="PTHR46558:SF14">
    <property type="entry name" value="HTH-TYPE TRANSCRIPTIONAL REGULATOR ANSR"/>
    <property type="match status" value="1"/>
</dbReference>
<evidence type="ECO:0000256" key="1">
    <source>
        <dbReference type="ARBA" id="ARBA00023125"/>
    </source>
</evidence>
<dbReference type="GO" id="GO:0003677">
    <property type="term" value="F:DNA binding"/>
    <property type="evidence" value="ECO:0007669"/>
    <property type="project" value="UniProtKB-KW"/>
</dbReference>
<dbReference type="AlphaFoldDB" id="A0A1V9QLB9"/>
<dbReference type="SUPFAM" id="SSF47413">
    <property type="entry name" value="lambda repressor-like DNA-binding domains"/>
    <property type="match status" value="1"/>
</dbReference>
<organism evidence="4 6">
    <name type="scientific">Ligilactobacillus salivarius</name>
    <dbReference type="NCBI Taxonomy" id="1624"/>
    <lineage>
        <taxon>Bacteria</taxon>
        <taxon>Bacillati</taxon>
        <taxon>Bacillota</taxon>
        <taxon>Bacilli</taxon>
        <taxon>Lactobacillales</taxon>
        <taxon>Lactobacillaceae</taxon>
        <taxon>Ligilactobacillus</taxon>
    </lineage>
</organism>
<evidence type="ECO:0000313" key="7">
    <source>
        <dbReference type="Proteomes" id="UP000195378"/>
    </source>
</evidence>
<dbReference type="Proteomes" id="UP000192638">
    <property type="component" value="Unassembled WGS sequence"/>
</dbReference>
<dbReference type="PROSITE" id="PS50943">
    <property type="entry name" value="HTH_CROC1"/>
    <property type="match status" value="1"/>
</dbReference>
<sequence>MSVELGKRLENLRESKGWNKTYVSKKIGLKTMQTYANYEYGSREPDLETLKELAELYGVSVDYLLGKPTQTETVKTADIEDDSIIFTYEGRQIPKEDLEFMRRLMRGTRNDLK</sequence>
<dbReference type="Proteomes" id="UP001231316">
    <property type="component" value="Chromosome"/>
</dbReference>
<name>A0A1V9QLB9_9LACO</name>
<dbReference type="Gene3D" id="1.10.260.40">
    <property type="entry name" value="lambda repressor-like DNA-binding domains"/>
    <property type="match status" value="1"/>
</dbReference>
<dbReference type="RefSeq" id="WP_081530997.1">
    <property type="nucleotide sequence ID" value="NZ_CP020858.1"/>
</dbReference>
<dbReference type="InterPro" id="IPR001387">
    <property type="entry name" value="Cro/C1-type_HTH"/>
</dbReference>
<dbReference type="EMBL" id="CP020858">
    <property type="protein sequence ID" value="ARU19653.1"/>
    <property type="molecule type" value="Genomic_DNA"/>
</dbReference>
<dbReference type="InterPro" id="IPR010982">
    <property type="entry name" value="Lambda_DNA-bd_dom_sf"/>
</dbReference>
<dbReference type="Pfam" id="PF01381">
    <property type="entry name" value="HTH_3"/>
    <property type="match status" value="1"/>
</dbReference>
<protein>
    <submittedName>
        <fullName evidence="4 5">Transcriptional regulator</fullName>
    </submittedName>
</protein>
<reference evidence="3 7" key="2">
    <citation type="submission" date="2017-04" db="EMBL/GenBank/DDBJ databases">
        <title>Complete genome sequence of Lactobacillus salivarius ZLS006, a probiotic strain isolated from healthy piglet.</title>
        <authorList>
            <person name="Zhang D."/>
        </authorList>
    </citation>
    <scope>NUCLEOTIDE SEQUENCE [LARGE SCALE GENOMIC DNA]</scope>
    <source>
        <strain evidence="3 7">ZLS006</strain>
    </source>
</reference>
<reference evidence="5" key="3">
    <citation type="submission" date="2023-04" db="EMBL/GenBank/DDBJ databases">
        <title>Four porcine-derived lactic acid bacteria strains analyses and their evaluation as potential probiotics based on genomics.</title>
        <authorList>
            <person name="Niu D."/>
        </authorList>
    </citation>
    <scope>NUCLEOTIDE SEQUENCE</scope>
    <source>
        <strain evidence="5">ZSA5</strain>
    </source>
</reference>
<evidence type="ECO:0000259" key="2">
    <source>
        <dbReference type="PROSITE" id="PS50943"/>
    </source>
</evidence>
<gene>
    <name evidence="4" type="ORF">B6U60_09895</name>
    <name evidence="3" type="ORF">B7R82_06470</name>
    <name evidence="5" type="ORF">QFE45_03350</name>
</gene>
<accession>A0A1V9QLB9</accession>
<dbReference type="Proteomes" id="UP000195378">
    <property type="component" value="Chromosome"/>
</dbReference>
<feature type="domain" description="HTH cro/C1-type" evidence="2">
    <location>
        <begin position="9"/>
        <end position="64"/>
    </location>
</feature>
<evidence type="ECO:0000313" key="5">
    <source>
        <dbReference type="EMBL" id="WII29150.1"/>
    </source>
</evidence>